<evidence type="ECO:0000313" key="3">
    <source>
        <dbReference type="Proteomes" id="UP000249577"/>
    </source>
</evidence>
<gene>
    <name evidence="2" type="ORF">DI565_12990</name>
</gene>
<proteinExistence type="predicted"/>
<evidence type="ECO:0000313" key="2">
    <source>
        <dbReference type="EMBL" id="PZQ14328.1"/>
    </source>
</evidence>
<feature type="compositionally biased region" description="Basic and acidic residues" evidence="1">
    <location>
        <begin position="54"/>
        <end position="63"/>
    </location>
</feature>
<reference evidence="2 3" key="1">
    <citation type="submission" date="2017-08" db="EMBL/GenBank/DDBJ databases">
        <title>Infants hospitalized years apart are colonized by the same room-sourced microbial strains.</title>
        <authorList>
            <person name="Brooks B."/>
            <person name="Olm M.R."/>
            <person name="Firek B.A."/>
            <person name="Baker R."/>
            <person name="Thomas B.C."/>
            <person name="Morowitz M.J."/>
            <person name="Banfield J.F."/>
        </authorList>
    </citation>
    <scope>NUCLEOTIDE SEQUENCE [LARGE SCALE GENOMIC DNA]</scope>
    <source>
        <strain evidence="2">S2_005_003_R2_43</strain>
    </source>
</reference>
<dbReference type="EMBL" id="QFPN01000006">
    <property type="protein sequence ID" value="PZQ14328.1"/>
    <property type="molecule type" value="Genomic_DNA"/>
</dbReference>
<organism evidence="2 3">
    <name type="scientific">Ancylobacter novellus</name>
    <name type="common">Thiobacillus novellus</name>
    <dbReference type="NCBI Taxonomy" id="921"/>
    <lineage>
        <taxon>Bacteria</taxon>
        <taxon>Pseudomonadati</taxon>
        <taxon>Pseudomonadota</taxon>
        <taxon>Alphaproteobacteria</taxon>
        <taxon>Hyphomicrobiales</taxon>
        <taxon>Xanthobacteraceae</taxon>
        <taxon>Ancylobacter</taxon>
    </lineage>
</organism>
<comment type="caution">
    <text evidence="2">The sequence shown here is derived from an EMBL/GenBank/DDBJ whole genome shotgun (WGS) entry which is preliminary data.</text>
</comment>
<evidence type="ECO:0000256" key="1">
    <source>
        <dbReference type="SAM" id="MobiDB-lite"/>
    </source>
</evidence>
<protein>
    <submittedName>
        <fullName evidence="2">Uncharacterized protein</fullName>
    </submittedName>
</protein>
<dbReference type="AlphaFoldDB" id="A0A2W5KFU7"/>
<name>A0A2W5KFU7_ANCNO</name>
<sequence>MPIVPITRQVVRVLVGLVLAFGILAAPAGHSASHDPLALAAAEAERHAELAAEIAEHGHAHDDGDADEQAPGHSHGHNSGDHLHDKAGVPPVFALALLAVHDVTLTARVEVGREGPPPAFKRPPRSIFAA</sequence>
<accession>A0A2W5KFU7</accession>
<dbReference type="Proteomes" id="UP000249577">
    <property type="component" value="Unassembled WGS sequence"/>
</dbReference>
<feature type="region of interest" description="Disordered" evidence="1">
    <location>
        <begin position="54"/>
        <end position="85"/>
    </location>
</feature>